<dbReference type="EMBL" id="KV015584">
    <property type="protein sequence ID" value="KZV20668.1"/>
    <property type="molecule type" value="Genomic_DNA"/>
</dbReference>
<reference evidence="3 4" key="1">
    <citation type="journal article" date="2015" name="Proc. Natl. Acad. Sci. U.S.A.">
        <title>The resurrection genome of Boea hygrometrica: A blueprint for survival of dehydration.</title>
        <authorList>
            <person name="Xiao L."/>
            <person name="Yang G."/>
            <person name="Zhang L."/>
            <person name="Yang X."/>
            <person name="Zhao S."/>
            <person name="Ji Z."/>
            <person name="Zhou Q."/>
            <person name="Hu M."/>
            <person name="Wang Y."/>
            <person name="Chen M."/>
            <person name="Xu Y."/>
            <person name="Jin H."/>
            <person name="Xiao X."/>
            <person name="Hu G."/>
            <person name="Bao F."/>
            <person name="Hu Y."/>
            <person name="Wan P."/>
            <person name="Li L."/>
            <person name="Deng X."/>
            <person name="Kuang T."/>
            <person name="Xiang C."/>
            <person name="Zhu J.K."/>
            <person name="Oliver M.J."/>
            <person name="He Y."/>
        </authorList>
    </citation>
    <scope>NUCLEOTIDE SEQUENCE [LARGE SCALE GENOMIC DNA]</scope>
    <source>
        <strain evidence="4">cv. XS01</strain>
    </source>
</reference>
<sequence>MQRKNKIWAERRSIQFKTKHAMTIHRVFLGVTFLATRTWLRPVSRGNRHFTVGGGRLRQSGPRPKGRLLRQPALEGLTRSARTDSPRQVGQNKFRRERRRRAPAAAALEKSEVYDEQEKLEKMDSAVELLTREEQEMEQRRLTLNSVSAVELNSRCNRLLQAFSSKLQNIQSQATVYPIASYRLSSRKLQYIQSQATGYPVAIYSTTSQWYLTLAIAKRCRLDKWIRQRFAFALRFSRWFLQCYCNEGEPAVARSVVMKKRQQLSEQLLNNLLEHIQLLGCNQRSRWKESMAEMESCKCLKSRGQDLYYSGK</sequence>
<accession>A0A2Z7AGI4</accession>
<keyword evidence="2" id="KW-0812">Transmembrane</keyword>
<protein>
    <submittedName>
        <fullName evidence="3">U-box domain-containing protein 44-like</fullName>
    </submittedName>
</protein>
<gene>
    <name evidence="3" type="ORF">F511_30974</name>
</gene>
<keyword evidence="4" id="KW-1185">Reference proteome</keyword>
<dbReference type="AlphaFoldDB" id="A0A2Z7AGI4"/>
<evidence type="ECO:0000256" key="1">
    <source>
        <dbReference type="SAM" id="MobiDB-lite"/>
    </source>
</evidence>
<organism evidence="3 4">
    <name type="scientific">Dorcoceras hygrometricum</name>
    <dbReference type="NCBI Taxonomy" id="472368"/>
    <lineage>
        <taxon>Eukaryota</taxon>
        <taxon>Viridiplantae</taxon>
        <taxon>Streptophyta</taxon>
        <taxon>Embryophyta</taxon>
        <taxon>Tracheophyta</taxon>
        <taxon>Spermatophyta</taxon>
        <taxon>Magnoliopsida</taxon>
        <taxon>eudicotyledons</taxon>
        <taxon>Gunneridae</taxon>
        <taxon>Pentapetalae</taxon>
        <taxon>asterids</taxon>
        <taxon>lamiids</taxon>
        <taxon>Lamiales</taxon>
        <taxon>Gesneriaceae</taxon>
        <taxon>Didymocarpoideae</taxon>
        <taxon>Trichosporeae</taxon>
        <taxon>Loxocarpinae</taxon>
        <taxon>Dorcoceras</taxon>
    </lineage>
</organism>
<proteinExistence type="predicted"/>
<feature type="transmembrane region" description="Helical" evidence="2">
    <location>
        <begin position="21"/>
        <end position="40"/>
    </location>
</feature>
<dbReference type="Proteomes" id="UP000250235">
    <property type="component" value="Unassembled WGS sequence"/>
</dbReference>
<evidence type="ECO:0000313" key="4">
    <source>
        <dbReference type="Proteomes" id="UP000250235"/>
    </source>
</evidence>
<feature type="compositionally biased region" description="Basic residues" evidence="1">
    <location>
        <begin position="93"/>
        <end position="102"/>
    </location>
</feature>
<name>A0A2Z7AGI4_9LAMI</name>
<keyword evidence="2" id="KW-0472">Membrane</keyword>
<feature type="region of interest" description="Disordered" evidence="1">
    <location>
        <begin position="79"/>
        <end position="106"/>
    </location>
</feature>
<evidence type="ECO:0000256" key="2">
    <source>
        <dbReference type="SAM" id="Phobius"/>
    </source>
</evidence>
<evidence type="ECO:0000313" key="3">
    <source>
        <dbReference type="EMBL" id="KZV20668.1"/>
    </source>
</evidence>
<keyword evidence="2" id="KW-1133">Transmembrane helix</keyword>